<keyword evidence="6" id="KW-0812">Transmembrane</keyword>
<protein>
    <recommendedName>
        <fullName evidence="5">Flavin-containing monooxygenase</fullName>
        <ecNumber evidence="5">1.-.-.-</ecNumber>
    </recommendedName>
</protein>
<sequence>MYKSGHRVGLYKHVFPPNLEHPTLALVGFIHSGGSVMPQAEMQVRWVARVFKGLKQLPSNQSMIKAVEKDTKDIEKNYVVSKSTPLQVDFVSYMDDIAGEIGVRPSLLWLLFTDYLLFKRVLWGPVTAYQYRLTGPGKWEGAREAIITQFDRVYQPLKTRKVPEKEPSLSGLLMKLSLAVLAVGGAVYYAIQMLYPTFTHRQSK</sequence>
<evidence type="ECO:0000256" key="4">
    <source>
        <dbReference type="ARBA" id="ARBA00023002"/>
    </source>
</evidence>
<evidence type="ECO:0000256" key="5">
    <source>
        <dbReference type="RuleBase" id="RU361177"/>
    </source>
</evidence>
<name>A0A9D2XBG7_NOTFU</name>
<dbReference type="Proteomes" id="UP000822369">
    <property type="component" value="Unassembled WGS sequence"/>
</dbReference>
<dbReference type="EC" id="1.-.-.-" evidence="5"/>
<dbReference type="Gene3D" id="3.50.50.60">
    <property type="entry name" value="FAD/NAD(P)-binding domain"/>
    <property type="match status" value="1"/>
</dbReference>
<gene>
    <name evidence="7" type="ORF">G4P62_019233</name>
</gene>
<comment type="cofactor">
    <cofactor evidence="5">
        <name>FAD</name>
        <dbReference type="ChEBI" id="CHEBI:57692"/>
    </cofactor>
</comment>
<accession>A0A9D2XBG7</accession>
<dbReference type="InterPro" id="IPR036188">
    <property type="entry name" value="FAD/NAD-bd_sf"/>
</dbReference>
<dbReference type="GO" id="GO:0004499">
    <property type="term" value="F:N,N-dimethylaniline monooxygenase activity"/>
    <property type="evidence" value="ECO:0007669"/>
    <property type="project" value="InterPro"/>
</dbReference>
<evidence type="ECO:0000313" key="8">
    <source>
        <dbReference type="Proteomes" id="UP000822369"/>
    </source>
</evidence>
<evidence type="ECO:0000313" key="7">
    <source>
        <dbReference type="EMBL" id="KAF7198960.1"/>
    </source>
</evidence>
<dbReference type="InterPro" id="IPR050346">
    <property type="entry name" value="FMO-like"/>
</dbReference>
<organism evidence="7 8">
    <name type="scientific">Nothobranchius furzeri</name>
    <name type="common">Turquoise killifish</name>
    <dbReference type="NCBI Taxonomy" id="105023"/>
    <lineage>
        <taxon>Eukaryota</taxon>
        <taxon>Metazoa</taxon>
        <taxon>Chordata</taxon>
        <taxon>Craniata</taxon>
        <taxon>Vertebrata</taxon>
        <taxon>Euteleostomi</taxon>
        <taxon>Actinopterygii</taxon>
        <taxon>Neopterygii</taxon>
        <taxon>Teleostei</taxon>
        <taxon>Neoteleostei</taxon>
        <taxon>Acanthomorphata</taxon>
        <taxon>Ovalentaria</taxon>
        <taxon>Atherinomorphae</taxon>
        <taxon>Cyprinodontiformes</taxon>
        <taxon>Nothobranchiidae</taxon>
        <taxon>Nothobranchius</taxon>
    </lineage>
</organism>
<dbReference type="EMBL" id="JAAVVJ010028040">
    <property type="protein sequence ID" value="KAF7198960.1"/>
    <property type="molecule type" value="Genomic_DNA"/>
</dbReference>
<keyword evidence="4 5" id="KW-0560">Oxidoreductase</keyword>
<proteinExistence type="inferred from homology"/>
<feature type="transmembrane region" description="Helical" evidence="6">
    <location>
        <begin position="169"/>
        <end position="191"/>
    </location>
</feature>
<keyword evidence="5 7" id="KW-0503">Monooxygenase</keyword>
<dbReference type="AlphaFoldDB" id="A0A9D2XBG7"/>
<keyword evidence="6" id="KW-1133">Transmembrane helix</keyword>
<dbReference type="GO" id="GO:0050661">
    <property type="term" value="F:NADP binding"/>
    <property type="evidence" value="ECO:0007669"/>
    <property type="project" value="InterPro"/>
</dbReference>
<dbReference type="Pfam" id="PF00743">
    <property type="entry name" value="FMO-like"/>
    <property type="match status" value="1"/>
</dbReference>
<dbReference type="PANTHER" id="PTHR23023">
    <property type="entry name" value="DIMETHYLANILINE MONOOXYGENASE"/>
    <property type="match status" value="1"/>
</dbReference>
<dbReference type="GO" id="GO:0050660">
    <property type="term" value="F:flavin adenine dinucleotide binding"/>
    <property type="evidence" value="ECO:0007669"/>
    <property type="project" value="InterPro"/>
</dbReference>
<evidence type="ECO:0000256" key="3">
    <source>
        <dbReference type="ARBA" id="ARBA00022827"/>
    </source>
</evidence>
<keyword evidence="2 5" id="KW-0285">Flavoprotein</keyword>
<evidence type="ECO:0000256" key="6">
    <source>
        <dbReference type="SAM" id="Phobius"/>
    </source>
</evidence>
<comment type="similarity">
    <text evidence="1 5">Belongs to the FMO family.</text>
</comment>
<dbReference type="InterPro" id="IPR020946">
    <property type="entry name" value="Flavin_mOase-like"/>
</dbReference>
<evidence type="ECO:0000256" key="2">
    <source>
        <dbReference type="ARBA" id="ARBA00022630"/>
    </source>
</evidence>
<reference evidence="7" key="1">
    <citation type="submission" date="2020-03" db="EMBL/GenBank/DDBJ databases">
        <title>Intra-Species Differences in Population Size shape Life History and Genome Evolution.</title>
        <authorList>
            <person name="Willemsen D."/>
            <person name="Cui R."/>
            <person name="Valenzano D.R."/>
        </authorList>
    </citation>
    <scope>NUCLEOTIDE SEQUENCE</scope>
    <source>
        <strain evidence="7">GRZ</strain>
        <tissue evidence="7">Whole</tissue>
    </source>
</reference>
<evidence type="ECO:0000256" key="1">
    <source>
        <dbReference type="ARBA" id="ARBA00009183"/>
    </source>
</evidence>
<comment type="caution">
    <text evidence="7">The sequence shown here is derived from an EMBL/GenBank/DDBJ whole genome shotgun (WGS) entry which is preliminary data.</text>
</comment>
<dbReference type="FunFam" id="3.50.50.60:FF:000183">
    <property type="entry name" value="Dimethylaniline monooxygenase [N-oxide-forming]"/>
    <property type="match status" value="1"/>
</dbReference>
<dbReference type="SUPFAM" id="SSF51905">
    <property type="entry name" value="FAD/NAD(P)-binding domain"/>
    <property type="match status" value="1"/>
</dbReference>
<keyword evidence="6" id="KW-0472">Membrane</keyword>
<keyword evidence="3 5" id="KW-0274">FAD</keyword>